<sequence>MNQFITKATFEGWEELFLSHVATEDGYVQILVANESERPVWFDNIKVSYTRDLIVQENHYDPWGLNLTGIETQGNPNHKFQYNGKEKQEEFGFNRIDYRQ</sequence>
<evidence type="ECO:0000313" key="1">
    <source>
        <dbReference type="EMBL" id="MDJ1482705.1"/>
    </source>
</evidence>
<dbReference type="Gene3D" id="2.180.10.10">
    <property type="entry name" value="RHS repeat-associated core"/>
    <property type="match status" value="1"/>
</dbReference>
<dbReference type="EMBL" id="JASJOS010000008">
    <property type="protein sequence ID" value="MDJ1482705.1"/>
    <property type="molecule type" value="Genomic_DNA"/>
</dbReference>
<comment type="caution">
    <text evidence="1">The sequence shown here is derived from an EMBL/GenBank/DDBJ whole genome shotgun (WGS) entry which is preliminary data.</text>
</comment>
<reference evidence="1" key="1">
    <citation type="submission" date="2023-05" db="EMBL/GenBank/DDBJ databases">
        <authorList>
            <person name="Zhang X."/>
        </authorList>
    </citation>
    <scope>NUCLEOTIDE SEQUENCE</scope>
    <source>
        <strain evidence="1">YF14B1</strain>
    </source>
</reference>
<accession>A0AAE3QSI9</accession>
<proteinExistence type="predicted"/>
<gene>
    <name evidence="1" type="ORF">QNI16_19550</name>
</gene>
<evidence type="ECO:0000313" key="2">
    <source>
        <dbReference type="Proteomes" id="UP001241110"/>
    </source>
</evidence>
<dbReference type="RefSeq" id="WP_313982026.1">
    <property type="nucleotide sequence ID" value="NZ_JASJOS010000008.1"/>
</dbReference>
<protein>
    <submittedName>
        <fullName evidence="1">Uncharacterized protein</fullName>
    </submittedName>
</protein>
<organism evidence="1 2">
    <name type="scientific">Xanthocytophaga flava</name>
    <dbReference type="NCBI Taxonomy" id="3048013"/>
    <lineage>
        <taxon>Bacteria</taxon>
        <taxon>Pseudomonadati</taxon>
        <taxon>Bacteroidota</taxon>
        <taxon>Cytophagia</taxon>
        <taxon>Cytophagales</taxon>
        <taxon>Rhodocytophagaceae</taxon>
        <taxon>Xanthocytophaga</taxon>
    </lineage>
</organism>
<name>A0AAE3QSI9_9BACT</name>
<dbReference type="AlphaFoldDB" id="A0AAE3QSI9"/>
<dbReference type="Proteomes" id="UP001241110">
    <property type="component" value="Unassembled WGS sequence"/>
</dbReference>